<dbReference type="AlphaFoldDB" id="A0A4C2A1B9"/>
<proteinExistence type="predicted"/>
<reference evidence="2 3" key="1">
    <citation type="journal article" date="2019" name="Commun. Biol.">
        <title>The bagworm genome reveals a unique fibroin gene that provides high tensile strength.</title>
        <authorList>
            <person name="Kono N."/>
            <person name="Nakamura H."/>
            <person name="Ohtoshi R."/>
            <person name="Tomita M."/>
            <person name="Numata K."/>
            <person name="Arakawa K."/>
        </authorList>
    </citation>
    <scope>NUCLEOTIDE SEQUENCE [LARGE SCALE GENOMIC DNA]</scope>
</reference>
<evidence type="ECO:0000313" key="3">
    <source>
        <dbReference type="Proteomes" id="UP000299102"/>
    </source>
</evidence>
<organism evidence="2 3">
    <name type="scientific">Eumeta variegata</name>
    <name type="common">Bagworm moth</name>
    <name type="synonym">Eumeta japonica</name>
    <dbReference type="NCBI Taxonomy" id="151549"/>
    <lineage>
        <taxon>Eukaryota</taxon>
        <taxon>Metazoa</taxon>
        <taxon>Ecdysozoa</taxon>
        <taxon>Arthropoda</taxon>
        <taxon>Hexapoda</taxon>
        <taxon>Insecta</taxon>
        <taxon>Pterygota</taxon>
        <taxon>Neoptera</taxon>
        <taxon>Endopterygota</taxon>
        <taxon>Lepidoptera</taxon>
        <taxon>Glossata</taxon>
        <taxon>Ditrysia</taxon>
        <taxon>Tineoidea</taxon>
        <taxon>Psychidae</taxon>
        <taxon>Oiketicinae</taxon>
        <taxon>Eumeta</taxon>
    </lineage>
</organism>
<name>A0A4C2A1B9_EUMVA</name>
<dbReference type="Proteomes" id="UP000299102">
    <property type="component" value="Unassembled WGS sequence"/>
</dbReference>
<gene>
    <name evidence="2" type="ORF">EVAR_68289_1</name>
</gene>
<protein>
    <submittedName>
        <fullName evidence="2">Uncharacterized protein</fullName>
    </submittedName>
</protein>
<accession>A0A4C2A1B9</accession>
<feature type="region of interest" description="Disordered" evidence="1">
    <location>
        <begin position="1"/>
        <end position="29"/>
    </location>
</feature>
<evidence type="ECO:0000256" key="1">
    <source>
        <dbReference type="SAM" id="MobiDB-lite"/>
    </source>
</evidence>
<comment type="caution">
    <text evidence="2">The sequence shown here is derived from an EMBL/GenBank/DDBJ whole genome shotgun (WGS) entry which is preliminary data.</text>
</comment>
<evidence type="ECO:0000313" key="2">
    <source>
        <dbReference type="EMBL" id="GBP92687.1"/>
    </source>
</evidence>
<sequence>MVTGDEVHNTGDPLDVVRTDGPPGSSDEEELNVANVSFYTSQGDRNDSKCYLGRFPPPTTPISCRQHVPPTLSLGEEFRHRLTVRCSTLFKMCSEFGGALEGRGLRLGVTLKSVTLGNVTMSHRTREPAECLRLSHSTMIGLRAQH</sequence>
<keyword evidence="3" id="KW-1185">Reference proteome</keyword>
<dbReference type="EMBL" id="BGZK01002298">
    <property type="protein sequence ID" value="GBP92687.1"/>
    <property type="molecule type" value="Genomic_DNA"/>
</dbReference>